<accession>A0A1E7WT15</accession>
<dbReference type="NCBIfam" id="NF038228">
    <property type="entry name" value="IcmH_DotU_IVB"/>
    <property type="match status" value="1"/>
</dbReference>
<dbReference type="Gene3D" id="1.25.40.590">
    <property type="entry name" value="Type IV / VI secretion system, DotU"/>
    <property type="match status" value="1"/>
</dbReference>
<keyword evidence="1" id="KW-0812">Transmembrane</keyword>
<proteinExistence type="predicted"/>
<dbReference type="Pfam" id="PF09850">
    <property type="entry name" value="DotU"/>
    <property type="match status" value="1"/>
</dbReference>
<evidence type="ECO:0000256" key="1">
    <source>
        <dbReference type="SAM" id="Phobius"/>
    </source>
</evidence>
<dbReference type="EMBL" id="LROM01000075">
    <property type="protein sequence ID" value="OFA02776.1"/>
    <property type="molecule type" value="Genomic_DNA"/>
</dbReference>
<comment type="caution">
    <text evidence="3">The sequence shown here is derived from an EMBL/GenBank/DDBJ whole genome shotgun (WGS) entry which is preliminary data.</text>
</comment>
<dbReference type="PATRIC" id="fig|762836.4.peg.2039"/>
<feature type="transmembrane region" description="Helical" evidence="1">
    <location>
        <begin position="209"/>
        <end position="227"/>
    </location>
</feature>
<evidence type="ECO:0000313" key="4">
    <source>
        <dbReference type="Proteomes" id="UP000175989"/>
    </source>
</evidence>
<dbReference type="InterPro" id="IPR038522">
    <property type="entry name" value="T4/T6SS_DotU_sf"/>
</dbReference>
<dbReference type="RefSeq" id="WP_070247664.1">
    <property type="nucleotide sequence ID" value="NZ_LROM01000075.1"/>
</dbReference>
<dbReference type="NCBIfam" id="TIGR03349">
    <property type="entry name" value="IV_VI_DotU"/>
    <property type="match status" value="1"/>
</dbReference>
<dbReference type="PANTHER" id="PTHR38033">
    <property type="entry name" value="MEMBRANE PROTEIN-RELATED"/>
    <property type="match status" value="1"/>
</dbReference>
<keyword evidence="1" id="KW-1133">Transmembrane helix</keyword>
<keyword evidence="1" id="KW-0472">Membrane</keyword>
<keyword evidence="4" id="KW-1185">Reference proteome</keyword>
<dbReference type="PANTHER" id="PTHR38033:SF1">
    <property type="entry name" value="DOTU FAMILY TYPE IV_VI SECRETION SYSTEM PROTEIN"/>
    <property type="match status" value="1"/>
</dbReference>
<feature type="domain" description="Type IV / VI secretion system DotU" evidence="2">
    <location>
        <begin position="31"/>
        <end position="228"/>
    </location>
</feature>
<organism evidence="3 4">
    <name type="scientific">Duganella phyllosphaerae</name>
    <dbReference type="NCBI Taxonomy" id="762836"/>
    <lineage>
        <taxon>Bacteria</taxon>
        <taxon>Pseudomonadati</taxon>
        <taxon>Pseudomonadota</taxon>
        <taxon>Betaproteobacteria</taxon>
        <taxon>Burkholderiales</taxon>
        <taxon>Oxalobacteraceae</taxon>
        <taxon>Telluria group</taxon>
        <taxon>Duganella</taxon>
    </lineage>
</organism>
<evidence type="ECO:0000259" key="2">
    <source>
        <dbReference type="Pfam" id="PF09850"/>
    </source>
</evidence>
<dbReference type="OrthoDB" id="345640at2"/>
<sequence>MNTHVERRANPTLMGGQRRQIQPGYGHVQTLLDLLQEGFYLLFMLRNGSVPPGEATFLDNVTAYLADFDREARKLRAHGDDIDAAKYAYCAALDEIILASQFPMRAAWERRPLQLVIFGDQLAGEHFFDRLEALRSSGGARLAALQVFHMCLLIGFKGKYALDSGDKLAYMTARLGDEITHIQGKSRGFAPQAERPDQIVHKLRTNTPLWTAGALIAVCGLGAFLGLRASLASEAREQLAGYSDLVKLAPRPAYVTITLP</sequence>
<dbReference type="InterPro" id="IPR017732">
    <property type="entry name" value="T4/T6SS_DotU"/>
</dbReference>
<evidence type="ECO:0000313" key="3">
    <source>
        <dbReference type="EMBL" id="OFA02776.1"/>
    </source>
</evidence>
<protein>
    <recommendedName>
        <fullName evidence="2">Type IV / VI secretion system DotU domain-containing protein</fullName>
    </recommendedName>
</protein>
<dbReference type="Proteomes" id="UP000175989">
    <property type="component" value="Unassembled WGS sequence"/>
</dbReference>
<dbReference type="AlphaFoldDB" id="A0A1E7WT15"/>
<reference evidence="4" key="1">
    <citation type="journal article" date="2016" name="Front. Microbiol.">
        <title>Molecular Keys to the Janthinobacterium and Duganella spp. Interaction with the Plant Pathogen Fusarium graminearum.</title>
        <authorList>
            <person name="Haack F.S."/>
            <person name="Poehlein A."/>
            <person name="Kroger C."/>
            <person name="Voigt C.A."/>
            <person name="Piepenbring M."/>
            <person name="Bode H.B."/>
            <person name="Daniel R."/>
            <person name="Schafer W."/>
            <person name="Streit W.R."/>
        </authorList>
    </citation>
    <scope>NUCLEOTIDE SEQUENCE [LARGE SCALE GENOMIC DNA]</scope>
    <source>
        <strain evidence="4">T54</strain>
    </source>
</reference>
<name>A0A1E7WT15_9BURK</name>
<gene>
    <name evidence="3" type="ORF">DUPY_19640</name>
</gene>